<dbReference type="InterPro" id="IPR029062">
    <property type="entry name" value="Class_I_gatase-like"/>
</dbReference>
<dbReference type="Pfam" id="PF00117">
    <property type="entry name" value="GATase"/>
    <property type="match status" value="1"/>
</dbReference>
<comment type="caution">
    <text evidence="2">The sequence shown here is derived from an EMBL/GenBank/DDBJ whole genome shotgun (WGS) entry which is preliminary data.</text>
</comment>
<dbReference type="GO" id="GO:0004088">
    <property type="term" value="F:carbamoyl-phosphate synthase (glutamine-hydrolyzing) activity"/>
    <property type="evidence" value="ECO:0007669"/>
    <property type="project" value="UniProtKB-EC"/>
</dbReference>
<dbReference type="Proteomes" id="UP000215914">
    <property type="component" value="Unassembled WGS sequence"/>
</dbReference>
<dbReference type="InterPro" id="IPR017926">
    <property type="entry name" value="GATASE"/>
</dbReference>
<gene>
    <name evidence="2" type="ORF">HanXRQr2_Chr13g0613081</name>
</gene>
<sequence>MAEIILFANLINGSVEISAQNHNYAVEPESLSNGVEVTHVNLNDGSCVSLAFPQRKLWSLQYHPHPEASPGPHESDLGASFCFILLMIPITNLIFRHTNHYYFTNMQHFPSSVENAIDLFRNVYQCVCYYL</sequence>
<reference evidence="2" key="2">
    <citation type="submission" date="2020-06" db="EMBL/GenBank/DDBJ databases">
        <title>Helianthus annuus Genome sequencing and assembly Release 2.</title>
        <authorList>
            <person name="Gouzy J."/>
            <person name="Langlade N."/>
            <person name="Munos S."/>
        </authorList>
    </citation>
    <scope>NUCLEOTIDE SEQUENCE</scope>
    <source>
        <tissue evidence="2">Leaves</tissue>
    </source>
</reference>
<evidence type="ECO:0000259" key="1">
    <source>
        <dbReference type="Pfam" id="PF00117"/>
    </source>
</evidence>
<keyword evidence="3" id="KW-1185">Reference proteome</keyword>
<dbReference type="Gramene" id="mRNA:HanXRQr2_Chr13g0613081">
    <property type="protein sequence ID" value="mRNA:HanXRQr2_Chr13g0613081"/>
    <property type="gene ID" value="HanXRQr2_Chr13g0613081"/>
</dbReference>
<dbReference type="AlphaFoldDB" id="A0A9K3EM77"/>
<reference evidence="2" key="1">
    <citation type="journal article" date="2017" name="Nature">
        <title>The sunflower genome provides insights into oil metabolism, flowering and Asterid evolution.</title>
        <authorList>
            <person name="Badouin H."/>
            <person name="Gouzy J."/>
            <person name="Grassa C.J."/>
            <person name="Murat F."/>
            <person name="Staton S.E."/>
            <person name="Cottret L."/>
            <person name="Lelandais-Briere C."/>
            <person name="Owens G.L."/>
            <person name="Carrere S."/>
            <person name="Mayjonade B."/>
            <person name="Legrand L."/>
            <person name="Gill N."/>
            <person name="Kane N.C."/>
            <person name="Bowers J.E."/>
            <person name="Hubner S."/>
            <person name="Bellec A."/>
            <person name="Berard A."/>
            <person name="Berges H."/>
            <person name="Blanchet N."/>
            <person name="Boniface M.C."/>
            <person name="Brunel D."/>
            <person name="Catrice O."/>
            <person name="Chaidir N."/>
            <person name="Claudel C."/>
            <person name="Donnadieu C."/>
            <person name="Faraut T."/>
            <person name="Fievet G."/>
            <person name="Helmstetter N."/>
            <person name="King M."/>
            <person name="Knapp S.J."/>
            <person name="Lai Z."/>
            <person name="Le Paslier M.C."/>
            <person name="Lippi Y."/>
            <person name="Lorenzon L."/>
            <person name="Mandel J.R."/>
            <person name="Marage G."/>
            <person name="Marchand G."/>
            <person name="Marquand E."/>
            <person name="Bret-Mestries E."/>
            <person name="Morien E."/>
            <person name="Nambeesan S."/>
            <person name="Nguyen T."/>
            <person name="Pegot-Espagnet P."/>
            <person name="Pouilly N."/>
            <person name="Raftis F."/>
            <person name="Sallet E."/>
            <person name="Schiex T."/>
            <person name="Thomas J."/>
            <person name="Vandecasteele C."/>
            <person name="Vares D."/>
            <person name="Vear F."/>
            <person name="Vautrin S."/>
            <person name="Crespi M."/>
            <person name="Mangin B."/>
            <person name="Burke J.M."/>
            <person name="Salse J."/>
            <person name="Munos S."/>
            <person name="Vincourt P."/>
            <person name="Rieseberg L.H."/>
            <person name="Langlade N.B."/>
        </authorList>
    </citation>
    <scope>NUCLEOTIDE SEQUENCE</scope>
    <source>
        <tissue evidence="2">Leaves</tissue>
    </source>
</reference>
<proteinExistence type="predicted"/>
<dbReference type="EC" id="6.3.5.5" evidence="2"/>
<name>A0A9K3EM77_HELAN</name>
<dbReference type="PROSITE" id="PS51273">
    <property type="entry name" value="GATASE_TYPE_1"/>
    <property type="match status" value="1"/>
</dbReference>
<dbReference type="EMBL" id="MNCJ02000328">
    <property type="protein sequence ID" value="KAF5775529.1"/>
    <property type="molecule type" value="Genomic_DNA"/>
</dbReference>
<dbReference type="SUPFAM" id="SSF52317">
    <property type="entry name" value="Class I glutamine amidotransferase-like"/>
    <property type="match status" value="1"/>
</dbReference>
<evidence type="ECO:0000313" key="3">
    <source>
        <dbReference type="Proteomes" id="UP000215914"/>
    </source>
</evidence>
<evidence type="ECO:0000313" key="2">
    <source>
        <dbReference type="EMBL" id="KAF5775529.1"/>
    </source>
</evidence>
<organism evidence="2 3">
    <name type="scientific">Helianthus annuus</name>
    <name type="common">Common sunflower</name>
    <dbReference type="NCBI Taxonomy" id="4232"/>
    <lineage>
        <taxon>Eukaryota</taxon>
        <taxon>Viridiplantae</taxon>
        <taxon>Streptophyta</taxon>
        <taxon>Embryophyta</taxon>
        <taxon>Tracheophyta</taxon>
        <taxon>Spermatophyta</taxon>
        <taxon>Magnoliopsida</taxon>
        <taxon>eudicotyledons</taxon>
        <taxon>Gunneridae</taxon>
        <taxon>Pentapetalae</taxon>
        <taxon>asterids</taxon>
        <taxon>campanulids</taxon>
        <taxon>Asterales</taxon>
        <taxon>Asteraceae</taxon>
        <taxon>Asteroideae</taxon>
        <taxon>Heliantheae alliance</taxon>
        <taxon>Heliantheae</taxon>
        <taxon>Helianthus</taxon>
    </lineage>
</organism>
<feature type="domain" description="Glutamine amidotransferase" evidence="1">
    <location>
        <begin position="13"/>
        <end position="81"/>
    </location>
</feature>
<accession>A0A9K3EM77</accession>
<protein>
    <submittedName>
        <fullName evidence="2">Carbamoyl-phosphate synthase (Glutamine-hydrolyzing)</fullName>
        <ecNumber evidence="2">6.3.5.5</ecNumber>
    </submittedName>
</protein>
<keyword evidence="2" id="KW-0436">Ligase</keyword>
<dbReference type="Gene3D" id="3.40.50.880">
    <property type="match status" value="1"/>
</dbReference>